<gene>
    <name evidence="10" type="ORF">PVK37_01495</name>
</gene>
<keyword evidence="2 5" id="KW-0645">Protease</keyword>
<dbReference type="InterPro" id="IPR036852">
    <property type="entry name" value="Peptidase_S8/S53_dom_sf"/>
</dbReference>
<protein>
    <submittedName>
        <fullName evidence="10">S8 family serine peptidase</fullName>
    </submittedName>
</protein>
<feature type="chain" id="PRO_5045897927" evidence="8">
    <location>
        <begin position="21"/>
        <end position="1099"/>
    </location>
</feature>
<dbReference type="InterPro" id="IPR000209">
    <property type="entry name" value="Peptidase_S8/S53_dom"/>
</dbReference>
<evidence type="ECO:0000256" key="8">
    <source>
        <dbReference type="SAM" id="SignalP"/>
    </source>
</evidence>
<evidence type="ECO:0000256" key="5">
    <source>
        <dbReference type="PROSITE-ProRule" id="PRU01240"/>
    </source>
</evidence>
<evidence type="ECO:0000256" key="7">
    <source>
        <dbReference type="SAM" id="MobiDB-lite"/>
    </source>
</evidence>
<dbReference type="PANTHER" id="PTHR43399">
    <property type="entry name" value="SUBTILISIN-RELATED"/>
    <property type="match status" value="1"/>
</dbReference>
<reference evidence="10 11" key="1">
    <citation type="submission" date="2023-02" db="EMBL/GenBank/DDBJ databases">
        <authorList>
            <person name="Mo P."/>
        </authorList>
    </citation>
    <scope>NUCLEOTIDE SEQUENCE [LARGE SCALE GENOMIC DNA]</scope>
    <source>
        <strain evidence="10 11">HUAS 3</strain>
    </source>
</reference>
<evidence type="ECO:0000259" key="9">
    <source>
        <dbReference type="Pfam" id="PF00082"/>
    </source>
</evidence>
<feature type="active site" description="Charge relay system" evidence="5">
    <location>
        <position position="433"/>
    </location>
</feature>
<dbReference type="RefSeq" id="WP_275031867.1">
    <property type="nucleotide sequence ID" value="NZ_CP118615.1"/>
</dbReference>
<feature type="active site" description="Charge relay system" evidence="5">
    <location>
        <position position="226"/>
    </location>
</feature>
<evidence type="ECO:0000256" key="3">
    <source>
        <dbReference type="ARBA" id="ARBA00022801"/>
    </source>
</evidence>
<keyword evidence="3 5" id="KW-0378">Hydrolase</keyword>
<sequence>MGLVLGVSTAVVPGASPAQALVPGTTGTPAIGPGPTAAAARPVTVTLLTGDRVTVAADGAVSVRPGPGRADITFVTRRVRDHVVVLPRDAVPLVRAGRVDQRLFDVTELAALGYDDARRDTLPLLLRYRGDAKPGGPSAAGTRVTRQLPAIGGAAVTAPKDRATTVWTALTTGTPDARVDTAGGVDRIWLDGKRRINLDRSVAQIGAPAAYRAGLTGRGVKVAVLDTGVDTTHPDLVGRVAGSRNFSEDTDPDDTVGHGTHVAATIGGSGAADGGRYRGVAPDATLLSGKVCESQFCTDSAILAGMQWAAVDQDATVINMSLGGYDGPGTDPLEEAVDTLTAQTGALFVISAGNDGSDASVGSPGSADAALTVGAVDRDDNLADFSSRGPRRYDDAVKPDITAPGVDIVAAKATKGQIGTPVGDRYVILSGTSMAAPHVAGAVALLAQQHPDAAAGQLKALAMNSAKAHPEQTVFQQGAGRVDVAAAIGQRITSDPPSVSFGRTEWPHDDDTPVGRKVTYHNSGSDPVTLRLAVEATGPDGEPSPAGMFRLGADQVTVPANGRVEVAVTADTAVTGPDGYHTGRLVARADGTTVTTPLAVHREVESYDVTVETLDRSGARTGDHYASLYGLDQYRAVDVQGPDGLDVVRLPKGRYGLVSGVFETEGSGLALLAQPELTVDRDVRVTVDARRTGPVRMSVPEKSAVPAMVDVSVQFTGVDADYGSGFWVDGFDGLRTGRIGGAGTPDGFVGLISSQWVQDGAAASPYLYAVSERWLGTMPTGFVRDYRKRDLATVHQRLHGDTGVDSYRALFPEWEGVFFSSAAGVSAPLPGSRVEYVNAHPELRWWSLLETGELQDDGWLETQTMLYSDEIAYRAGRVYRDEWNGAPFGPALPQMRRPGDGVYRYGDLLLVYVPTYSDAQGHPGFSLADNTVRLYRDGKLVGENPYGEFEVPPEEAEYRAELVSRRDFTDLSTEVIANWTFRSGHADGEELVPQPVLAVRFAPRLDANSAAPAGRAFTIPVTVQRQPGTPAAPVTALTVDVSYDGGKTWQPAHLRKQGDGWVATVRHPAGTGWATLRASAAASDGSRVGQQITQAYRLR</sequence>
<dbReference type="InterPro" id="IPR023827">
    <property type="entry name" value="Peptidase_S8_Asp-AS"/>
</dbReference>
<dbReference type="PRINTS" id="PR00723">
    <property type="entry name" value="SUBTILISIN"/>
</dbReference>
<proteinExistence type="inferred from homology"/>
<dbReference type="InterPro" id="IPR051048">
    <property type="entry name" value="Peptidase_S8/S53_subtilisin"/>
</dbReference>
<evidence type="ECO:0000256" key="4">
    <source>
        <dbReference type="ARBA" id="ARBA00022825"/>
    </source>
</evidence>
<organism evidence="10 11">
    <name type="scientific">Micromonospora cathayae</name>
    <dbReference type="NCBI Taxonomy" id="3028804"/>
    <lineage>
        <taxon>Bacteria</taxon>
        <taxon>Bacillati</taxon>
        <taxon>Actinomycetota</taxon>
        <taxon>Actinomycetes</taxon>
        <taxon>Micromonosporales</taxon>
        <taxon>Micromonosporaceae</taxon>
        <taxon>Micromonospora</taxon>
    </lineage>
</organism>
<name>A0ABY7ZTB2_9ACTN</name>
<evidence type="ECO:0000313" key="10">
    <source>
        <dbReference type="EMBL" id="WDZ85169.1"/>
    </source>
</evidence>
<dbReference type="Proteomes" id="UP001219605">
    <property type="component" value="Chromosome"/>
</dbReference>
<accession>A0ABY7ZTB2</accession>
<feature type="signal peptide" evidence="8">
    <location>
        <begin position="1"/>
        <end position="20"/>
    </location>
</feature>
<feature type="active site" description="Charge relay system" evidence="5">
    <location>
        <position position="258"/>
    </location>
</feature>
<comment type="similarity">
    <text evidence="1 5 6">Belongs to the peptidase S8 family.</text>
</comment>
<keyword evidence="8" id="KW-0732">Signal</keyword>
<dbReference type="InterPro" id="IPR015500">
    <property type="entry name" value="Peptidase_S8_subtilisin-rel"/>
</dbReference>
<feature type="domain" description="Peptidase S8/S53" evidence="9">
    <location>
        <begin position="217"/>
        <end position="480"/>
    </location>
</feature>
<keyword evidence="11" id="KW-1185">Reference proteome</keyword>
<evidence type="ECO:0000313" key="11">
    <source>
        <dbReference type="Proteomes" id="UP001219605"/>
    </source>
</evidence>
<keyword evidence="4 5" id="KW-0720">Serine protease</keyword>
<dbReference type="InterPro" id="IPR023828">
    <property type="entry name" value="Peptidase_S8_Ser-AS"/>
</dbReference>
<dbReference type="EMBL" id="CP118615">
    <property type="protein sequence ID" value="WDZ85169.1"/>
    <property type="molecule type" value="Genomic_DNA"/>
</dbReference>
<dbReference type="PANTHER" id="PTHR43399:SF4">
    <property type="entry name" value="CELL WALL-ASSOCIATED PROTEASE"/>
    <property type="match status" value="1"/>
</dbReference>
<dbReference type="Gene3D" id="3.40.50.200">
    <property type="entry name" value="Peptidase S8/S53 domain"/>
    <property type="match status" value="1"/>
</dbReference>
<dbReference type="PROSITE" id="PS00136">
    <property type="entry name" value="SUBTILASE_ASP"/>
    <property type="match status" value="1"/>
</dbReference>
<evidence type="ECO:0000256" key="6">
    <source>
        <dbReference type="RuleBase" id="RU003355"/>
    </source>
</evidence>
<feature type="compositionally biased region" description="Basic and acidic residues" evidence="7">
    <location>
        <begin position="505"/>
        <end position="514"/>
    </location>
</feature>
<dbReference type="PROSITE" id="PS00138">
    <property type="entry name" value="SUBTILASE_SER"/>
    <property type="match status" value="1"/>
</dbReference>
<evidence type="ECO:0000256" key="1">
    <source>
        <dbReference type="ARBA" id="ARBA00011073"/>
    </source>
</evidence>
<dbReference type="PROSITE" id="PS51892">
    <property type="entry name" value="SUBTILASE"/>
    <property type="match status" value="1"/>
</dbReference>
<feature type="region of interest" description="Disordered" evidence="7">
    <location>
        <begin position="493"/>
        <end position="514"/>
    </location>
</feature>
<dbReference type="SUPFAM" id="SSF52743">
    <property type="entry name" value="Subtilisin-like"/>
    <property type="match status" value="1"/>
</dbReference>
<evidence type="ECO:0000256" key="2">
    <source>
        <dbReference type="ARBA" id="ARBA00022670"/>
    </source>
</evidence>
<dbReference type="Pfam" id="PF00082">
    <property type="entry name" value="Peptidase_S8"/>
    <property type="match status" value="1"/>
</dbReference>